<evidence type="ECO:0000256" key="1">
    <source>
        <dbReference type="SAM" id="MobiDB-lite"/>
    </source>
</evidence>
<dbReference type="EMBL" id="OY288114">
    <property type="protein sequence ID" value="CAJ0848966.1"/>
    <property type="molecule type" value="Genomic_DNA"/>
</dbReference>
<feature type="compositionally biased region" description="Basic and acidic residues" evidence="1">
    <location>
        <begin position="168"/>
        <end position="182"/>
    </location>
</feature>
<proteinExistence type="predicted"/>
<protein>
    <recommendedName>
        <fullName evidence="3">ParB/Sulfiredoxin domain-containing protein</fullName>
    </recommendedName>
</protein>
<dbReference type="AlphaFoldDB" id="A0AA48LZV6"/>
<evidence type="ECO:0008006" key="3">
    <source>
        <dbReference type="Google" id="ProtNLM"/>
    </source>
</evidence>
<name>A0AA48LZV6_9ZZZZ</name>
<gene>
    <name evidence="2" type="ORF">AMST5_00055</name>
</gene>
<reference evidence="2" key="1">
    <citation type="submission" date="2023-07" db="EMBL/GenBank/DDBJ databases">
        <authorList>
            <person name="Pelsma A.J. K."/>
        </authorList>
    </citation>
    <scope>NUCLEOTIDE SEQUENCE</scope>
</reference>
<sequence>MLDKDGRILDGRNRYAACTLAGIEPRFVTFDGADPDGYALEINVNRRHMSKGARAMAVAMAHPEAKRGTHSELKNSTGKLGFDKALLSSARLVLRVTPTVAQSVIAGNKPLAAAFEEAKAIEADRAEFNRKLERLKASAQDLALRVTDENLDVDEAIAALELREAKAREEAERARTEADRKAKSARLKAAAPDLKSLLT</sequence>
<organism evidence="2">
    <name type="scientific">freshwater sediment metagenome</name>
    <dbReference type="NCBI Taxonomy" id="556182"/>
    <lineage>
        <taxon>unclassified sequences</taxon>
        <taxon>metagenomes</taxon>
        <taxon>ecological metagenomes</taxon>
    </lineage>
</organism>
<accession>A0AA48LZV6</accession>
<evidence type="ECO:0000313" key="2">
    <source>
        <dbReference type="EMBL" id="CAJ0848966.1"/>
    </source>
</evidence>
<feature type="region of interest" description="Disordered" evidence="1">
    <location>
        <begin position="168"/>
        <end position="199"/>
    </location>
</feature>